<name>A0AAD7END4_9AGAR</name>
<evidence type="ECO:0000313" key="3">
    <source>
        <dbReference type="Proteomes" id="UP001218218"/>
    </source>
</evidence>
<gene>
    <name evidence="2" type="ORF">DFH08DRAFT_873850</name>
</gene>
<organism evidence="2 3">
    <name type="scientific">Mycena albidolilacea</name>
    <dbReference type="NCBI Taxonomy" id="1033008"/>
    <lineage>
        <taxon>Eukaryota</taxon>
        <taxon>Fungi</taxon>
        <taxon>Dikarya</taxon>
        <taxon>Basidiomycota</taxon>
        <taxon>Agaricomycotina</taxon>
        <taxon>Agaricomycetes</taxon>
        <taxon>Agaricomycetidae</taxon>
        <taxon>Agaricales</taxon>
        <taxon>Marasmiineae</taxon>
        <taxon>Mycenaceae</taxon>
        <taxon>Mycena</taxon>
    </lineage>
</organism>
<reference evidence="2" key="1">
    <citation type="submission" date="2023-03" db="EMBL/GenBank/DDBJ databases">
        <title>Massive genome expansion in bonnet fungi (Mycena s.s.) driven by repeated elements and novel gene families across ecological guilds.</title>
        <authorList>
            <consortium name="Lawrence Berkeley National Laboratory"/>
            <person name="Harder C.B."/>
            <person name="Miyauchi S."/>
            <person name="Viragh M."/>
            <person name="Kuo A."/>
            <person name="Thoen E."/>
            <person name="Andreopoulos B."/>
            <person name="Lu D."/>
            <person name="Skrede I."/>
            <person name="Drula E."/>
            <person name="Henrissat B."/>
            <person name="Morin E."/>
            <person name="Kohler A."/>
            <person name="Barry K."/>
            <person name="LaButti K."/>
            <person name="Morin E."/>
            <person name="Salamov A."/>
            <person name="Lipzen A."/>
            <person name="Mereny Z."/>
            <person name="Hegedus B."/>
            <person name="Baldrian P."/>
            <person name="Stursova M."/>
            <person name="Weitz H."/>
            <person name="Taylor A."/>
            <person name="Grigoriev I.V."/>
            <person name="Nagy L.G."/>
            <person name="Martin F."/>
            <person name="Kauserud H."/>
        </authorList>
    </citation>
    <scope>NUCLEOTIDE SEQUENCE</scope>
    <source>
        <strain evidence="2">CBHHK002</strain>
    </source>
</reference>
<comment type="similarity">
    <text evidence="1">Belongs to the fungal fucose-specific lectin family.</text>
</comment>
<evidence type="ECO:0008006" key="4">
    <source>
        <dbReference type="Google" id="ProtNLM"/>
    </source>
</evidence>
<evidence type="ECO:0000256" key="1">
    <source>
        <dbReference type="ARBA" id="ARBA00009042"/>
    </source>
</evidence>
<dbReference type="SUPFAM" id="SSF89372">
    <property type="entry name" value="Fucose-specific lectin"/>
    <property type="match status" value="1"/>
</dbReference>
<dbReference type="EMBL" id="JARIHO010000024">
    <property type="protein sequence ID" value="KAJ7342942.1"/>
    <property type="molecule type" value="Genomic_DNA"/>
</dbReference>
<dbReference type="AlphaFoldDB" id="A0AAD7END4"/>
<accession>A0AAD7END4</accession>
<proteinExistence type="inferred from homology"/>
<dbReference type="Gene3D" id="2.120.10.70">
    <property type="entry name" value="Fucose-specific lectin"/>
    <property type="match status" value="1"/>
</dbReference>
<dbReference type="InterPro" id="IPR012475">
    <property type="entry name" value="Fungal_lectin"/>
</dbReference>
<protein>
    <recommendedName>
        <fullName evidence="4">Fucose-specific lectin</fullName>
    </recommendedName>
</protein>
<dbReference type="Pfam" id="PF07938">
    <property type="entry name" value="Fungal_lectin"/>
    <property type="match status" value="1"/>
</dbReference>
<comment type="caution">
    <text evidence="2">The sequence shown here is derived from an EMBL/GenBank/DDBJ whole genome shotgun (WGS) entry which is preliminary data.</text>
</comment>
<dbReference type="Proteomes" id="UP001218218">
    <property type="component" value="Unassembled WGS sequence"/>
</dbReference>
<sequence length="314" mass="34800">MSGSNGIAGFHYLLDGSTHAIMMFIQKEDLKFYFLGWDEQSGKWYRFNAGYPLGSGRRNTPLAAVRAEGENPATVHLFYIDTDNRIKEYLLPHQSGWRPGATLPADDIADSSDLAAVATGKGSGLELRVFYQKTDATVEELRFYNGSWHKARQFTDAKAGTGLTVLNSDAYKGLDATPFLHLFYVGQVKYDKLIHQSAKGGDDWTPEQLLEQGGGGLTSVSWSAYNNNEMMLHFPNGDSPGEVVGMLYTSNTGWDCARLPDYTVKSHNRPLASVAFFPAQGLTIGVFVKSAEAQIEEMYYEKGDWKGTRTINVF</sequence>
<evidence type="ECO:0000313" key="2">
    <source>
        <dbReference type="EMBL" id="KAJ7342942.1"/>
    </source>
</evidence>
<keyword evidence="3" id="KW-1185">Reference proteome</keyword>